<accession>A0ABP8E4S8</accession>
<protein>
    <submittedName>
        <fullName evidence="1">Uncharacterized protein</fullName>
    </submittedName>
</protein>
<dbReference type="RefSeq" id="WP_344797015.1">
    <property type="nucleotide sequence ID" value="NZ_BAABAU010000003.1"/>
</dbReference>
<organism evidence="1 2">
    <name type="scientific">Frondihabitans peucedani</name>
    <dbReference type="NCBI Taxonomy" id="598626"/>
    <lineage>
        <taxon>Bacteria</taxon>
        <taxon>Bacillati</taxon>
        <taxon>Actinomycetota</taxon>
        <taxon>Actinomycetes</taxon>
        <taxon>Micrococcales</taxon>
        <taxon>Microbacteriaceae</taxon>
        <taxon>Frondihabitans</taxon>
    </lineage>
</organism>
<reference evidence="2" key="1">
    <citation type="journal article" date="2019" name="Int. J. Syst. Evol. Microbiol.">
        <title>The Global Catalogue of Microorganisms (GCM) 10K type strain sequencing project: providing services to taxonomists for standard genome sequencing and annotation.</title>
        <authorList>
            <consortium name="The Broad Institute Genomics Platform"/>
            <consortium name="The Broad Institute Genome Sequencing Center for Infectious Disease"/>
            <person name="Wu L."/>
            <person name="Ma J."/>
        </authorList>
    </citation>
    <scope>NUCLEOTIDE SEQUENCE [LARGE SCALE GENOMIC DNA]</scope>
    <source>
        <strain evidence="2">JCM 17442</strain>
    </source>
</reference>
<evidence type="ECO:0000313" key="2">
    <source>
        <dbReference type="Proteomes" id="UP001501594"/>
    </source>
</evidence>
<proteinExistence type="predicted"/>
<sequence length="94" mass="10115">MPHIVYAGQRIAISSQQLVDIKDRLREASSAGTPVELDVLDKEGNASWLLWTPGAPIVINDGDVPALPEFPFPDLSALGFPGPPEPPAQRRVGF</sequence>
<keyword evidence="2" id="KW-1185">Reference proteome</keyword>
<comment type="caution">
    <text evidence="1">The sequence shown here is derived from an EMBL/GenBank/DDBJ whole genome shotgun (WGS) entry which is preliminary data.</text>
</comment>
<gene>
    <name evidence="1" type="ORF">GCM10022256_26830</name>
</gene>
<dbReference type="EMBL" id="BAABAU010000003">
    <property type="protein sequence ID" value="GAA4267071.1"/>
    <property type="molecule type" value="Genomic_DNA"/>
</dbReference>
<dbReference type="Proteomes" id="UP001501594">
    <property type="component" value="Unassembled WGS sequence"/>
</dbReference>
<name>A0ABP8E4S8_9MICO</name>
<evidence type="ECO:0000313" key="1">
    <source>
        <dbReference type="EMBL" id="GAA4267071.1"/>
    </source>
</evidence>